<feature type="transmembrane region" description="Helical" evidence="15">
    <location>
        <begin position="55"/>
        <end position="75"/>
    </location>
</feature>
<evidence type="ECO:0000313" key="17">
    <source>
        <dbReference type="Proteomes" id="UP000076131"/>
    </source>
</evidence>
<evidence type="ECO:0000256" key="3">
    <source>
        <dbReference type="ARBA" id="ARBA00017053"/>
    </source>
</evidence>
<keyword evidence="4" id="KW-0813">Transport</keyword>
<comment type="similarity">
    <text evidence="2">Belongs to the MerT family.</text>
</comment>
<evidence type="ECO:0000256" key="4">
    <source>
        <dbReference type="ARBA" id="ARBA00022448"/>
    </source>
</evidence>
<keyword evidence="6" id="KW-1003">Cell membrane</keyword>
<evidence type="ECO:0000256" key="8">
    <source>
        <dbReference type="ARBA" id="ARBA00022692"/>
    </source>
</evidence>
<evidence type="ECO:0000256" key="1">
    <source>
        <dbReference type="ARBA" id="ARBA00004429"/>
    </source>
</evidence>
<evidence type="ECO:0000256" key="5">
    <source>
        <dbReference type="ARBA" id="ARBA00022466"/>
    </source>
</evidence>
<dbReference type="GO" id="GO:0046872">
    <property type="term" value="F:metal ion binding"/>
    <property type="evidence" value="ECO:0007669"/>
    <property type="project" value="UniProtKB-KW"/>
</dbReference>
<comment type="caution">
    <text evidence="16">The sequence shown here is derived from an EMBL/GenBank/DDBJ whole genome shotgun (WGS) entry which is preliminary data.</text>
</comment>
<protein>
    <recommendedName>
        <fullName evidence="3">Mercuric transport protein MerT</fullName>
    </recommendedName>
    <alternativeName>
        <fullName evidence="13">Mercury ion transport protein</fullName>
    </alternativeName>
</protein>
<proteinExistence type="inferred from homology"/>
<keyword evidence="11 15" id="KW-1133">Transmembrane helix</keyword>
<keyword evidence="9" id="KW-0479">Metal-binding</keyword>
<evidence type="ECO:0000256" key="11">
    <source>
        <dbReference type="ARBA" id="ARBA00022989"/>
    </source>
</evidence>
<dbReference type="GO" id="GO:0005886">
    <property type="term" value="C:plasma membrane"/>
    <property type="evidence" value="ECO:0007669"/>
    <property type="project" value="UniProtKB-SubCell"/>
</dbReference>
<evidence type="ECO:0000256" key="14">
    <source>
        <dbReference type="ARBA" id="ARBA00045720"/>
    </source>
</evidence>
<sequence>MNTLPAKSSLPAVIVALLAAIGASVCCVVPLVLVLLGISGAWIAYLTALDPWRPWFIAATLLSLGLAFWTLYGPWSRCRTEGTCVEPTVLRRRRFWLWTATVLTVPLLLFPYFIGWFL</sequence>
<comment type="subcellular location">
    <subcellularLocation>
        <location evidence="1">Cell inner membrane</location>
        <topology evidence="1">Multi-pass membrane protein</topology>
    </subcellularLocation>
</comment>
<gene>
    <name evidence="16" type="ORF">RHOFW104T7_17255</name>
</gene>
<reference evidence="16 17" key="1">
    <citation type="journal article" date="2016" name="MBio">
        <title>Lateral Gene Transfer in a Heavy Metal-Contaminated-Groundwater Microbial Community.</title>
        <authorList>
            <person name="Hemme C.L."/>
            <person name="Green S.J."/>
            <person name="Rishishwar L."/>
            <person name="Prakash O."/>
            <person name="Pettenato A."/>
            <person name="Chakraborty R."/>
            <person name="Deutschbauer A.M."/>
            <person name="Van Nostrand J.D."/>
            <person name="Wu L."/>
            <person name="He Z."/>
            <person name="Jordan I.K."/>
            <person name="Hazen T.C."/>
            <person name="Arkin A.P."/>
            <person name="Kostka J.E."/>
            <person name="Zhou J."/>
        </authorList>
    </citation>
    <scope>NUCLEOTIDE SEQUENCE [LARGE SCALE GENOMIC DNA]</scope>
    <source>
        <strain evidence="16 17">FW104-T7</strain>
    </source>
</reference>
<name>A0A154QF62_9GAMM</name>
<keyword evidence="12 15" id="KW-0472">Membrane</keyword>
<keyword evidence="7" id="KW-0997">Cell inner membrane</keyword>
<evidence type="ECO:0000256" key="7">
    <source>
        <dbReference type="ARBA" id="ARBA00022519"/>
    </source>
</evidence>
<evidence type="ECO:0000313" key="16">
    <source>
        <dbReference type="EMBL" id="KZC22566.1"/>
    </source>
</evidence>
<keyword evidence="10" id="KW-0476">Mercury</keyword>
<dbReference type="AlphaFoldDB" id="A0A154QF62"/>
<feature type="transmembrane region" description="Helical" evidence="15">
    <location>
        <begin position="95"/>
        <end position="114"/>
    </location>
</feature>
<feature type="transmembrane region" description="Helical" evidence="15">
    <location>
        <begin position="12"/>
        <end position="43"/>
    </location>
</feature>
<accession>A0A154QF62</accession>
<evidence type="ECO:0000256" key="9">
    <source>
        <dbReference type="ARBA" id="ARBA00022723"/>
    </source>
</evidence>
<keyword evidence="17" id="KW-1185">Reference proteome</keyword>
<dbReference type="Pfam" id="PF02411">
    <property type="entry name" value="MerT"/>
    <property type="match status" value="1"/>
</dbReference>
<dbReference type="STRING" id="416169.RHOFW104T7_17255"/>
<keyword evidence="5" id="KW-0475">Mercuric resistance</keyword>
<evidence type="ECO:0000256" key="10">
    <source>
        <dbReference type="ARBA" id="ARBA00022914"/>
    </source>
</evidence>
<dbReference type="Proteomes" id="UP000076131">
    <property type="component" value="Unassembled WGS sequence"/>
</dbReference>
<dbReference type="GO" id="GO:0015097">
    <property type="term" value="F:mercury ion transmembrane transporter activity"/>
    <property type="evidence" value="ECO:0007669"/>
    <property type="project" value="InterPro"/>
</dbReference>
<keyword evidence="8 15" id="KW-0812">Transmembrane</keyword>
<evidence type="ECO:0000256" key="12">
    <source>
        <dbReference type="ARBA" id="ARBA00023136"/>
    </source>
</evidence>
<dbReference type="Gene3D" id="1.10.287.910">
    <property type="entry name" value="bacterial mercury transporter, merf"/>
    <property type="match status" value="1"/>
</dbReference>
<organism evidence="16 17">
    <name type="scientific">Rhodanobacter thiooxydans</name>
    <dbReference type="NCBI Taxonomy" id="416169"/>
    <lineage>
        <taxon>Bacteria</taxon>
        <taxon>Pseudomonadati</taxon>
        <taxon>Pseudomonadota</taxon>
        <taxon>Gammaproteobacteria</taxon>
        <taxon>Lysobacterales</taxon>
        <taxon>Rhodanobacteraceae</taxon>
        <taxon>Rhodanobacter</taxon>
    </lineage>
</organism>
<comment type="function">
    <text evidence="14">Involved in mercury resistance. Probably transfers a mercuric ion from the periplasmic Hg(2+)-binding protein MerP to the cytoplasmic mercuric reductase MerA.</text>
</comment>
<dbReference type="InterPro" id="IPR003457">
    <property type="entry name" value="Transprt_MerT"/>
</dbReference>
<evidence type="ECO:0000256" key="2">
    <source>
        <dbReference type="ARBA" id="ARBA00008224"/>
    </source>
</evidence>
<evidence type="ECO:0000256" key="13">
    <source>
        <dbReference type="ARBA" id="ARBA00030934"/>
    </source>
</evidence>
<dbReference type="EMBL" id="LVJS01000054">
    <property type="protein sequence ID" value="KZC22566.1"/>
    <property type="molecule type" value="Genomic_DNA"/>
</dbReference>
<evidence type="ECO:0000256" key="15">
    <source>
        <dbReference type="SAM" id="Phobius"/>
    </source>
</evidence>
<evidence type="ECO:0000256" key="6">
    <source>
        <dbReference type="ARBA" id="ARBA00022475"/>
    </source>
</evidence>